<evidence type="ECO:0000256" key="1">
    <source>
        <dbReference type="SAM" id="Phobius"/>
    </source>
</evidence>
<feature type="transmembrane region" description="Helical" evidence="1">
    <location>
        <begin position="201"/>
        <end position="219"/>
    </location>
</feature>
<feature type="transmembrane region" description="Helical" evidence="1">
    <location>
        <begin position="97"/>
        <end position="115"/>
    </location>
</feature>
<proteinExistence type="predicted"/>
<dbReference type="InterPro" id="IPR032816">
    <property type="entry name" value="VTT_dom"/>
</dbReference>
<feature type="transmembrane region" description="Helical" evidence="1">
    <location>
        <begin position="12"/>
        <end position="31"/>
    </location>
</feature>
<dbReference type="Pfam" id="PF09335">
    <property type="entry name" value="VTT_dom"/>
    <property type="match status" value="1"/>
</dbReference>
<comment type="caution">
    <text evidence="3">The sequence shown here is derived from an EMBL/GenBank/DDBJ whole genome shotgun (WGS) entry which is preliminary data.</text>
</comment>
<reference evidence="3 4" key="1">
    <citation type="journal article" date="2015" name="Genome Announc.">
        <title>Expanding the biotechnology potential of lactobacilli through comparative genomics of 213 strains and associated genera.</title>
        <authorList>
            <person name="Sun Z."/>
            <person name="Harris H.M."/>
            <person name="McCann A."/>
            <person name="Guo C."/>
            <person name="Argimon S."/>
            <person name="Zhang W."/>
            <person name="Yang X."/>
            <person name="Jeffery I.B."/>
            <person name="Cooney J.C."/>
            <person name="Kagawa T.F."/>
            <person name="Liu W."/>
            <person name="Song Y."/>
            <person name="Salvetti E."/>
            <person name="Wrobel A."/>
            <person name="Rasinkangas P."/>
            <person name="Parkhill J."/>
            <person name="Rea M.C."/>
            <person name="O'Sullivan O."/>
            <person name="Ritari J."/>
            <person name="Douillard F.P."/>
            <person name="Paul Ross R."/>
            <person name="Yang R."/>
            <person name="Briner A.E."/>
            <person name="Felis G.E."/>
            <person name="de Vos W.M."/>
            <person name="Barrangou R."/>
            <person name="Klaenhammer T.R."/>
            <person name="Caufield P.W."/>
            <person name="Cui Y."/>
            <person name="Zhang H."/>
            <person name="O'Toole P.W."/>
        </authorList>
    </citation>
    <scope>NUCLEOTIDE SEQUENCE [LARGE SCALE GENOMIC DNA]</scope>
    <source>
        <strain evidence="3 4">DSM 15429</strain>
    </source>
</reference>
<evidence type="ECO:0000259" key="2">
    <source>
        <dbReference type="Pfam" id="PF09335"/>
    </source>
</evidence>
<sequence length="238" mass="26211">MGAWLMKMYHKVILITLGLCGLVGLLAWLWLDYRTVILTFWHQAFDRQRLIDLLRNQGKHNAILFMAVIALGSAIPGMPIAAVAILAGVCFGRWPGFAINVAGIVIGNLLAIGILDRFPHKPQPGKLRALTDRLKAMRHPRVGLSIGYAVPMLPTLLVNYAAMELRMSWWNTAGCILIGSLPVSFLYAFGGNELLFGNTKTAVAAIALVLLLLGLYRVIQRDQRRKGAPVEKATTEEN</sequence>
<feature type="transmembrane region" description="Helical" evidence="1">
    <location>
        <begin position="62"/>
        <end position="90"/>
    </location>
</feature>
<dbReference type="EMBL" id="AZFC01000015">
    <property type="protein sequence ID" value="KRL48521.1"/>
    <property type="molecule type" value="Genomic_DNA"/>
</dbReference>
<accession>A0A0R1QWA3</accession>
<organism evidence="3 4">
    <name type="scientific">Levilactobacillus spicheri DSM 15429</name>
    <dbReference type="NCBI Taxonomy" id="1423805"/>
    <lineage>
        <taxon>Bacteria</taxon>
        <taxon>Bacillati</taxon>
        <taxon>Bacillota</taxon>
        <taxon>Bacilli</taxon>
        <taxon>Lactobacillales</taxon>
        <taxon>Lactobacillaceae</taxon>
        <taxon>Levilactobacillus</taxon>
    </lineage>
</organism>
<keyword evidence="1" id="KW-0812">Transmembrane</keyword>
<name>A0A0R1QWA3_9LACO</name>
<feature type="transmembrane region" description="Helical" evidence="1">
    <location>
        <begin position="142"/>
        <end position="162"/>
    </location>
</feature>
<dbReference type="AlphaFoldDB" id="A0A0R1QWA3"/>
<protein>
    <recommendedName>
        <fullName evidence="2">VTT domain-containing protein</fullName>
    </recommendedName>
</protein>
<feature type="transmembrane region" description="Helical" evidence="1">
    <location>
        <begin position="169"/>
        <end position="189"/>
    </location>
</feature>
<evidence type="ECO:0000313" key="3">
    <source>
        <dbReference type="EMBL" id="KRL48521.1"/>
    </source>
</evidence>
<gene>
    <name evidence="3" type="ORF">FD37_GL000977</name>
</gene>
<evidence type="ECO:0000313" key="4">
    <source>
        <dbReference type="Proteomes" id="UP000051835"/>
    </source>
</evidence>
<dbReference type="Proteomes" id="UP000051835">
    <property type="component" value="Unassembled WGS sequence"/>
</dbReference>
<feature type="domain" description="VTT" evidence="2">
    <location>
        <begin position="79"/>
        <end position="192"/>
    </location>
</feature>
<keyword evidence="1" id="KW-0472">Membrane</keyword>
<dbReference type="PATRIC" id="fig|1423805.4.peg.1005"/>
<keyword evidence="1" id="KW-1133">Transmembrane helix</keyword>